<keyword evidence="2" id="KW-0540">Nuclease</keyword>
<dbReference type="GO" id="GO:0004519">
    <property type="term" value="F:endonuclease activity"/>
    <property type="evidence" value="ECO:0007669"/>
    <property type="project" value="UniProtKB-KW"/>
</dbReference>
<dbReference type="Proteomes" id="UP001500842">
    <property type="component" value="Unassembled WGS sequence"/>
</dbReference>
<comment type="caution">
    <text evidence="2">The sequence shown here is derived from an EMBL/GenBank/DDBJ whole genome shotgun (WGS) entry which is preliminary data.</text>
</comment>
<dbReference type="SUPFAM" id="SSF52980">
    <property type="entry name" value="Restriction endonuclease-like"/>
    <property type="match status" value="1"/>
</dbReference>
<dbReference type="Pfam" id="PF05685">
    <property type="entry name" value="Uma2"/>
    <property type="match status" value="1"/>
</dbReference>
<dbReference type="CDD" id="cd06260">
    <property type="entry name" value="DUF820-like"/>
    <property type="match status" value="1"/>
</dbReference>
<evidence type="ECO:0000313" key="3">
    <source>
        <dbReference type="Proteomes" id="UP001500842"/>
    </source>
</evidence>
<keyword evidence="2" id="KW-0255">Endonuclease</keyword>
<dbReference type="EMBL" id="BAAAOR010000023">
    <property type="protein sequence ID" value="GAA1522422.1"/>
    <property type="molecule type" value="Genomic_DNA"/>
</dbReference>
<dbReference type="InterPro" id="IPR012296">
    <property type="entry name" value="Nuclease_put_TT1808"/>
</dbReference>
<dbReference type="PANTHER" id="PTHR34107">
    <property type="entry name" value="SLL0198 PROTEIN-RELATED"/>
    <property type="match status" value="1"/>
</dbReference>
<dbReference type="RefSeq" id="WP_141006703.1">
    <property type="nucleotide sequence ID" value="NZ_BAAAOR010000023.1"/>
</dbReference>
<dbReference type="InterPro" id="IPR011335">
    <property type="entry name" value="Restrct_endonuc-II-like"/>
</dbReference>
<evidence type="ECO:0000313" key="2">
    <source>
        <dbReference type="EMBL" id="GAA1522422.1"/>
    </source>
</evidence>
<proteinExistence type="predicted"/>
<name>A0ABN2AMY2_9ACTN</name>
<organism evidence="2 3">
    <name type="scientific">Nocardioides humi</name>
    <dbReference type="NCBI Taxonomy" id="449461"/>
    <lineage>
        <taxon>Bacteria</taxon>
        <taxon>Bacillati</taxon>
        <taxon>Actinomycetota</taxon>
        <taxon>Actinomycetes</taxon>
        <taxon>Propionibacteriales</taxon>
        <taxon>Nocardioidaceae</taxon>
        <taxon>Nocardioides</taxon>
    </lineage>
</organism>
<keyword evidence="3" id="KW-1185">Reference proteome</keyword>
<dbReference type="InterPro" id="IPR008538">
    <property type="entry name" value="Uma2"/>
</dbReference>
<dbReference type="PANTHER" id="PTHR34107:SF4">
    <property type="entry name" value="SLL1222 PROTEIN"/>
    <property type="match status" value="1"/>
</dbReference>
<gene>
    <name evidence="2" type="ORF">GCM10009788_27880</name>
</gene>
<dbReference type="Gene3D" id="3.90.1570.10">
    <property type="entry name" value="tt1808, chain A"/>
    <property type="match status" value="1"/>
</dbReference>
<reference evidence="2 3" key="1">
    <citation type="journal article" date="2019" name="Int. J. Syst. Evol. Microbiol.">
        <title>The Global Catalogue of Microorganisms (GCM) 10K type strain sequencing project: providing services to taxonomists for standard genome sequencing and annotation.</title>
        <authorList>
            <consortium name="The Broad Institute Genomics Platform"/>
            <consortium name="The Broad Institute Genome Sequencing Center for Infectious Disease"/>
            <person name="Wu L."/>
            <person name="Ma J."/>
        </authorList>
    </citation>
    <scope>NUCLEOTIDE SEQUENCE [LARGE SCALE GENOMIC DNA]</scope>
    <source>
        <strain evidence="2 3">JCM 14942</strain>
    </source>
</reference>
<protein>
    <submittedName>
        <fullName evidence="2">Uma2 family endonuclease</fullName>
    </submittedName>
</protein>
<sequence length="193" mass="21292">MVDMTLEADLDWAPRGPVTVADLLDLPDEPDGEGPTPRYELIDGMLIAMAPADVRHTYVASGLREVLRHAAPPDLIVIQAPTGAIVDDITWVEPDLFVAPRSALEHRYFEGIPLLAVEVLSPSNRLYDLTTKFSRYERAGVPSYWIVDPTELRLVAWELRDGRYAEVADVGAGQAWTATTPFEVTVRPGALLD</sequence>
<evidence type="ECO:0000259" key="1">
    <source>
        <dbReference type="Pfam" id="PF05685"/>
    </source>
</evidence>
<keyword evidence="2" id="KW-0378">Hydrolase</keyword>
<accession>A0ABN2AMY2</accession>
<feature type="domain" description="Putative restriction endonuclease" evidence="1">
    <location>
        <begin position="21"/>
        <end position="182"/>
    </location>
</feature>